<dbReference type="AlphaFoldDB" id="A0A645ES05"/>
<evidence type="ECO:0000313" key="1">
    <source>
        <dbReference type="EMBL" id="MPN04798.1"/>
    </source>
</evidence>
<organism evidence="1">
    <name type="scientific">bioreactor metagenome</name>
    <dbReference type="NCBI Taxonomy" id="1076179"/>
    <lineage>
        <taxon>unclassified sequences</taxon>
        <taxon>metagenomes</taxon>
        <taxon>ecological metagenomes</taxon>
    </lineage>
</organism>
<accession>A0A645ES05</accession>
<name>A0A645ES05_9ZZZZ</name>
<reference evidence="1" key="1">
    <citation type="submission" date="2019-08" db="EMBL/GenBank/DDBJ databases">
        <authorList>
            <person name="Kucharzyk K."/>
            <person name="Murdoch R.W."/>
            <person name="Higgins S."/>
            <person name="Loffler F."/>
        </authorList>
    </citation>
    <scope>NUCLEOTIDE SEQUENCE</scope>
</reference>
<protein>
    <submittedName>
        <fullName evidence="1">Uncharacterized protein</fullName>
    </submittedName>
</protein>
<comment type="caution">
    <text evidence="1">The sequence shown here is derived from an EMBL/GenBank/DDBJ whole genome shotgun (WGS) entry which is preliminary data.</text>
</comment>
<proteinExistence type="predicted"/>
<gene>
    <name evidence="1" type="ORF">SDC9_152046</name>
</gene>
<dbReference type="EMBL" id="VSSQ01050719">
    <property type="protein sequence ID" value="MPN04798.1"/>
    <property type="molecule type" value="Genomic_DNA"/>
</dbReference>
<sequence>MHEAACEGNEYCHAGGGGQEILYAKSEHLGQIAHRRLAAVRLPVRVGSKTGSGIEGQIGCRCHHAVRIERQHVLQALQRVYGQETNQVEDQDGQCIACPGHRVVATHSRQAIDASLQRAQPAYGERNVALIDARHVAAQRPGTGKENGQIQADLQIAVASHEKFSGKNRTAIR</sequence>